<feature type="transmembrane region" description="Helical" evidence="1">
    <location>
        <begin position="12"/>
        <end position="32"/>
    </location>
</feature>
<dbReference type="GO" id="GO:0005509">
    <property type="term" value="F:calcium ion binding"/>
    <property type="evidence" value="ECO:0007669"/>
    <property type="project" value="InterPro"/>
</dbReference>
<protein>
    <recommendedName>
        <fullName evidence="4">Cadherin domain-containing protein</fullName>
    </recommendedName>
</protein>
<dbReference type="AlphaFoldDB" id="A0A857JQ71"/>
<dbReference type="InterPro" id="IPR015919">
    <property type="entry name" value="Cadherin-like_sf"/>
</dbReference>
<proteinExistence type="predicted"/>
<dbReference type="RefSeq" id="WP_254700799.1">
    <property type="nucleotide sequence ID" value="NZ_CP047657.1"/>
</dbReference>
<evidence type="ECO:0000313" key="3">
    <source>
        <dbReference type="Proteomes" id="UP000464524"/>
    </source>
</evidence>
<dbReference type="PROSITE" id="PS51257">
    <property type="entry name" value="PROKAR_LIPOPROTEIN"/>
    <property type="match status" value="1"/>
</dbReference>
<dbReference type="KEGG" id="pmes:FX988_04285"/>
<evidence type="ECO:0000256" key="1">
    <source>
        <dbReference type="SAM" id="Phobius"/>
    </source>
</evidence>
<geneLocation type="plasmid" evidence="2 3">
    <name>unnamed</name>
</geneLocation>
<dbReference type="SUPFAM" id="SSF49313">
    <property type="entry name" value="Cadherin-like"/>
    <property type="match status" value="1"/>
</dbReference>
<dbReference type="InterPro" id="IPR013783">
    <property type="entry name" value="Ig-like_fold"/>
</dbReference>
<dbReference type="EMBL" id="CP047657">
    <property type="protein sequence ID" value="QHJ14003.1"/>
    <property type="molecule type" value="Genomic_DNA"/>
</dbReference>
<sequence length="233" mass="25447">MKIIFLNTKKSICGLITLTKISLFLLVLSLSACGGNDKRNIPPTVEVLDVNLSYLVTDTVNPSNRIIAVEAGANDIDGSISSINWSILSNHQIELIDSDTKTVQFIAPLINSEKIDLFVLEVEATDNQGSKTTDTVDIDLNDDLIVFIPPTSAKRGEYIEVNALIFGRESKISELNWSVSNGAEVTLLDADTATVTFHAPNSPSIFEVNLELEVSFMDGSENQIFNAFVTLHD</sequence>
<accession>A0A857JQ71</accession>
<gene>
    <name evidence="2" type="ORF">FX988_04285</name>
</gene>
<reference evidence="2 3" key="1">
    <citation type="submission" date="2019-12" db="EMBL/GenBank/DDBJ databases">
        <title>Genome sequencing and assembly of endphytes of Porphyra tenera.</title>
        <authorList>
            <person name="Park J.M."/>
            <person name="Shin R."/>
            <person name="Jo S.H."/>
        </authorList>
    </citation>
    <scope>NUCLEOTIDE SEQUENCE [LARGE SCALE GENOMIC DNA]</scope>
    <source>
        <strain evidence="2 3">GPM4</strain>
        <plasmid evidence="2 3">unnamed</plasmid>
    </source>
</reference>
<dbReference type="Gene3D" id="2.60.40.10">
    <property type="entry name" value="Immunoglobulins"/>
    <property type="match status" value="1"/>
</dbReference>
<keyword evidence="3" id="KW-1185">Reference proteome</keyword>
<keyword evidence="2" id="KW-0614">Plasmid</keyword>
<organism evidence="2 3">
    <name type="scientific">Paraglaciecola mesophila</name>
    <dbReference type="NCBI Taxonomy" id="197222"/>
    <lineage>
        <taxon>Bacteria</taxon>
        <taxon>Pseudomonadati</taxon>
        <taxon>Pseudomonadota</taxon>
        <taxon>Gammaproteobacteria</taxon>
        <taxon>Alteromonadales</taxon>
        <taxon>Alteromonadaceae</taxon>
        <taxon>Paraglaciecola</taxon>
    </lineage>
</organism>
<evidence type="ECO:0008006" key="4">
    <source>
        <dbReference type="Google" id="ProtNLM"/>
    </source>
</evidence>
<dbReference type="Proteomes" id="UP000464524">
    <property type="component" value="Plasmid unnamed"/>
</dbReference>
<keyword evidence="1" id="KW-0472">Membrane</keyword>
<keyword evidence="1" id="KW-1133">Transmembrane helix</keyword>
<dbReference type="GO" id="GO:0016020">
    <property type="term" value="C:membrane"/>
    <property type="evidence" value="ECO:0007669"/>
    <property type="project" value="InterPro"/>
</dbReference>
<name>A0A857JQ71_9ALTE</name>
<keyword evidence="1" id="KW-0812">Transmembrane</keyword>
<evidence type="ECO:0000313" key="2">
    <source>
        <dbReference type="EMBL" id="QHJ14003.1"/>
    </source>
</evidence>